<accession>A0A9F2REJ4</accession>
<name>A0A9F2REJ4_PYTBI</name>
<organism evidence="2 3">
    <name type="scientific">Python bivittatus</name>
    <name type="common">Burmese python</name>
    <name type="synonym">Python molurus bivittatus</name>
    <dbReference type="NCBI Taxonomy" id="176946"/>
    <lineage>
        <taxon>Eukaryota</taxon>
        <taxon>Metazoa</taxon>
        <taxon>Chordata</taxon>
        <taxon>Craniata</taxon>
        <taxon>Vertebrata</taxon>
        <taxon>Euteleostomi</taxon>
        <taxon>Lepidosauria</taxon>
        <taxon>Squamata</taxon>
        <taxon>Bifurcata</taxon>
        <taxon>Unidentata</taxon>
        <taxon>Episquamata</taxon>
        <taxon>Toxicofera</taxon>
        <taxon>Serpentes</taxon>
        <taxon>Henophidia</taxon>
        <taxon>Pythonidae</taxon>
        <taxon>Python</taxon>
    </lineage>
</organism>
<feature type="non-terminal residue" evidence="3">
    <location>
        <position position="1"/>
    </location>
</feature>
<keyword evidence="2" id="KW-1185">Reference proteome</keyword>
<gene>
    <name evidence="3" type="primary">LOC103050535</name>
</gene>
<sequence length="232" mass="26224">VQPIDQSILSILRTKHDVYHSVVSTSPLVHLEHSSSLPFNRSVTVVLPCPPNQEKRREGMETDPGRATSASVPRVTSIHYFRGLSASPRKPRENLKEPLKVVGYRNSEEGWVLLDDTAVRNASNGLVSFELDEPLERFIIVRLSSAMDNTHLVQFIQNLENSIHNIMVKVVLCQNKEDCYKITVLLVPSKELNVELQCLHEEGYSGPPEPSKPFKMRGEQIYFRFSGNIFAS</sequence>
<dbReference type="Proteomes" id="UP000695026">
    <property type="component" value="Unplaced"/>
</dbReference>
<evidence type="ECO:0000313" key="2">
    <source>
        <dbReference type="Proteomes" id="UP000695026"/>
    </source>
</evidence>
<dbReference type="AlphaFoldDB" id="A0A9F2REJ4"/>
<proteinExistence type="predicted"/>
<dbReference type="Gene3D" id="2.60.220.30">
    <property type="match status" value="1"/>
</dbReference>
<reference evidence="3" key="1">
    <citation type="submission" date="2025-08" db="UniProtKB">
        <authorList>
            <consortium name="RefSeq"/>
        </authorList>
    </citation>
    <scope>IDENTIFICATION</scope>
    <source>
        <tissue evidence="3">Liver</tissue>
    </source>
</reference>
<dbReference type="RefSeq" id="XP_007445217.1">
    <property type="nucleotide sequence ID" value="XM_007445155.1"/>
</dbReference>
<dbReference type="GeneID" id="103050535"/>
<feature type="region of interest" description="Disordered" evidence="1">
    <location>
        <begin position="50"/>
        <end position="69"/>
    </location>
</feature>
<dbReference type="KEGG" id="pbi:103050535"/>
<dbReference type="PANTHER" id="PTHR28336">
    <property type="entry name" value="BA1-643"/>
    <property type="match status" value="1"/>
</dbReference>
<feature type="compositionally biased region" description="Basic and acidic residues" evidence="1">
    <location>
        <begin position="53"/>
        <end position="64"/>
    </location>
</feature>
<dbReference type="OrthoDB" id="6118651at2759"/>
<protein>
    <submittedName>
        <fullName evidence="3">Death domain-containing protein 1</fullName>
    </submittedName>
</protein>
<evidence type="ECO:0000256" key="1">
    <source>
        <dbReference type="SAM" id="MobiDB-lite"/>
    </source>
</evidence>
<evidence type="ECO:0000313" key="3">
    <source>
        <dbReference type="RefSeq" id="XP_007445217.1"/>
    </source>
</evidence>
<dbReference type="PANTHER" id="PTHR28336:SF4">
    <property type="entry name" value="DEATH DOMAIN-CONTAINING PROTEIN 1"/>
    <property type="match status" value="1"/>
</dbReference>
<feature type="non-terminal residue" evidence="3">
    <location>
        <position position="232"/>
    </location>
</feature>